<dbReference type="PANTHER" id="PTHR42924">
    <property type="entry name" value="EXONUCLEASE"/>
    <property type="match status" value="1"/>
</dbReference>
<keyword evidence="3" id="KW-1185">Reference proteome</keyword>
<dbReference type="AlphaFoldDB" id="A0A0P8Y9V0"/>
<keyword evidence="2" id="KW-0378">Hydrolase</keyword>
<dbReference type="STRING" id="36849.OXPF_31330"/>
<dbReference type="Proteomes" id="UP000050326">
    <property type="component" value="Unassembled WGS sequence"/>
</dbReference>
<evidence type="ECO:0000313" key="3">
    <source>
        <dbReference type="Proteomes" id="UP000050326"/>
    </source>
</evidence>
<dbReference type="EMBL" id="LKET01000039">
    <property type="protein sequence ID" value="KPU43691.1"/>
    <property type="molecule type" value="Genomic_DNA"/>
</dbReference>
<dbReference type="InterPro" id="IPR052018">
    <property type="entry name" value="PHP_domain"/>
</dbReference>
<dbReference type="PANTHER" id="PTHR42924:SF3">
    <property type="entry name" value="POLYMERASE_HISTIDINOL PHOSPHATASE N-TERMINAL DOMAIN-CONTAINING PROTEIN"/>
    <property type="match status" value="1"/>
</dbReference>
<reference evidence="2 3" key="1">
    <citation type="submission" date="2015-09" db="EMBL/GenBank/DDBJ databases">
        <title>Genome sequence of Oxobacter pfennigii DSM 3222.</title>
        <authorList>
            <person name="Poehlein A."/>
            <person name="Bengelsdorf F.R."/>
            <person name="Schiel-Bengelsdorf B."/>
            <person name="Duerre P."/>
            <person name="Daniel R."/>
        </authorList>
    </citation>
    <scope>NUCLEOTIDE SEQUENCE [LARGE SCALE GENOMIC DNA]</scope>
    <source>
        <strain evidence="2 3">DSM 3222</strain>
    </source>
</reference>
<dbReference type="GO" id="GO:0035312">
    <property type="term" value="F:5'-3' DNA exonuclease activity"/>
    <property type="evidence" value="ECO:0007669"/>
    <property type="project" value="TreeGrafter"/>
</dbReference>
<evidence type="ECO:0000313" key="2">
    <source>
        <dbReference type="EMBL" id="KPU43691.1"/>
    </source>
</evidence>
<comment type="caution">
    <text evidence="2">The sequence shown here is derived from an EMBL/GenBank/DDBJ whole genome shotgun (WGS) entry which is preliminary data.</text>
</comment>
<dbReference type="CDD" id="cd07432">
    <property type="entry name" value="PHP_HisPPase"/>
    <property type="match status" value="1"/>
</dbReference>
<dbReference type="Pfam" id="PF13263">
    <property type="entry name" value="PHP_C"/>
    <property type="match status" value="1"/>
</dbReference>
<dbReference type="GO" id="GO:0004534">
    <property type="term" value="F:5'-3' RNA exonuclease activity"/>
    <property type="evidence" value="ECO:0007669"/>
    <property type="project" value="TreeGrafter"/>
</dbReference>
<organism evidence="2 3">
    <name type="scientific">Oxobacter pfennigii</name>
    <dbReference type="NCBI Taxonomy" id="36849"/>
    <lineage>
        <taxon>Bacteria</taxon>
        <taxon>Bacillati</taxon>
        <taxon>Bacillota</taxon>
        <taxon>Clostridia</taxon>
        <taxon>Eubacteriales</taxon>
        <taxon>Clostridiaceae</taxon>
        <taxon>Oxobacter</taxon>
    </lineage>
</organism>
<dbReference type="InterPro" id="IPR003141">
    <property type="entry name" value="Pol/His_phosphatase_N"/>
</dbReference>
<dbReference type="Pfam" id="PF02811">
    <property type="entry name" value="PHP"/>
    <property type="match status" value="1"/>
</dbReference>
<evidence type="ECO:0000259" key="1">
    <source>
        <dbReference type="SMART" id="SM00481"/>
    </source>
</evidence>
<accession>A0A0P8Y9V0</accession>
<sequence length="220" mass="25527">MGVINVDMHIHTIDSKDSLCSYESILKVCKKRNIDCIAICDHDSIRGAQIISNMNTEIKIIIGEEINTAQGEIIGLFLKQWIEPNMDVFNTIKKIREQNGIVYIPHPFDRLRKKRLKPDVLYDVCELSDIIEVFNSRNVYNEDNIKAFEFAQSKEILKGLGSDAHTPFEIGNSYIKMQDFNSPEEFLTSLSNAQYITKKSPLFVHFITKIVKHYNRWRTR</sequence>
<feature type="domain" description="Polymerase/histidinol phosphatase N-terminal" evidence="1">
    <location>
        <begin position="6"/>
        <end position="70"/>
    </location>
</feature>
<name>A0A0P8Y9V0_9CLOT</name>
<dbReference type="OrthoDB" id="9775360at2"/>
<dbReference type="RefSeq" id="WP_054876117.1">
    <property type="nucleotide sequence ID" value="NZ_LKET01000039.1"/>
</dbReference>
<gene>
    <name evidence="2" type="ORF">OXPF_31330</name>
</gene>
<dbReference type="SUPFAM" id="SSF89550">
    <property type="entry name" value="PHP domain-like"/>
    <property type="match status" value="1"/>
</dbReference>
<dbReference type="Gene3D" id="3.20.20.140">
    <property type="entry name" value="Metal-dependent hydrolases"/>
    <property type="match status" value="1"/>
</dbReference>
<protein>
    <submittedName>
        <fullName evidence="2">Putative hydrolase</fullName>
    </submittedName>
</protein>
<proteinExistence type="predicted"/>
<dbReference type="InterPro" id="IPR016195">
    <property type="entry name" value="Pol/histidinol_Pase-like"/>
</dbReference>
<dbReference type="SMART" id="SM00481">
    <property type="entry name" value="POLIIIAc"/>
    <property type="match status" value="1"/>
</dbReference>
<dbReference type="InterPro" id="IPR004013">
    <property type="entry name" value="PHP_dom"/>
</dbReference>